<protein>
    <recommendedName>
        <fullName evidence="10">MFS family arabinose efflux permease</fullName>
    </recommendedName>
</protein>
<dbReference type="GO" id="GO:0005886">
    <property type="term" value="C:plasma membrane"/>
    <property type="evidence" value="ECO:0007669"/>
    <property type="project" value="UniProtKB-SubCell"/>
</dbReference>
<proteinExistence type="predicted"/>
<evidence type="ECO:0000256" key="2">
    <source>
        <dbReference type="ARBA" id="ARBA00022475"/>
    </source>
</evidence>
<evidence type="ECO:0000256" key="3">
    <source>
        <dbReference type="ARBA" id="ARBA00022692"/>
    </source>
</evidence>
<accession>A0A542E362</accession>
<dbReference type="PANTHER" id="PTHR23513">
    <property type="entry name" value="INTEGRAL MEMBRANE EFFLUX PROTEIN-RELATED"/>
    <property type="match status" value="1"/>
</dbReference>
<dbReference type="GO" id="GO:0022857">
    <property type="term" value="F:transmembrane transporter activity"/>
    <property type="evidence" value="ECO:0007669"/>
    <property type="project" value="InterPro"/>
</dbReference>
<dbReference type="InterPro" id="IPR036259">
    <property type="entry name" value="MFS_trans_sf"/>
</dbReference>
<dbReference type="Gene3D" id="1.20.1250.20">
    <property type="entry name" value="MFS general substrate transporter like domains"/>
    <property type="match status" value="1"/>
</dbReference>
<evidence type="ECO:0000256" key="6">
    <source>
        <dbReference type="SAM" id="MobiDB-lite"/>
    </source>
</evidence>
<evidence type="ECO:0000256" key="5">
    <source>
        <dbReference type="ARBA" id="ARBA00023136"/>
    </source>
</evidence>
<dbReference type="InterPro" id="IPR011701">
    <property type="entry name" value="MFS"/>
</dbReference>
<evidence type="ECO:0008006" key="10">
    <source>
        <dbReference type="Google" id="ProtNLM"/>
    </source>
</evidence>
<keyword evidence="9" id="KW-1185">Reference proteome</keyword>
<dbReference type="Proteomes" id="UP000317893">
    <property type="component" value="Unassembled WGS sequence"/>
</dbReference>
<sequence>MDTSGGPARDAALVLTGVTLTDLAFRVSQVALPLLVLTGTGSTAATGVVAGVTGVPVLLSPWWARRLRHHLSDGRRLAACSLVGTGGQVVVATWATTHARAWWPLVVGGLVLGSAQALTDPGRDALVADLGDGLPGVDRAVGLLSARELGRRIGMVLGPVLGGLGVTAGHAVVLLWGEVGAGVAAAALVASVRPATPGPVGAGPPPRVRPLLRERPDVLAGWVVRGTGCLLWFSFTIGLTVLGVRQGRPGTVLAVGLTGYGAGSVAGALLTLPLLRRVAPLPAVATAWGVTGLAWVTIGLTTGTPSGTAVLAAAAATSGVGIAVGNAGVTAQVVRSSRGADRRALLAGQSALVQATGSLGSFVGGSVVGGVGPVATLGTAGVVLVVTAVVTPTLGRRRAPRATPPVAARSCAREGGS</sequence>
<feature type="transmembrane region" description="Helical" evidence="7">
    <location>
        <begin position="374"/>
        <end position="394"/>
    </location>
</feature>
<dbReference type="PANTHER" id="PTHR23513:SF11">
    <property type="entry name" value="STAPHYLOFERRIN A TRANSPORTER"/>
    <property type="match status" value="1"/>
</dbReference>
<evidence type="ECO:0000256" key="1">
    <source>
        <dbReference type="ARBA" id="ARBA00004651"/>
    </source>
</evidence>
<comment type="subcellular location">
    <subcellularLocation>
        <location evidence="1">Cell membrane</location>
        <topology evidence="1">Multi-pass membrane protein</topology>
    </subcellularLocation>
</comment>
<feature type="transmembrane region" description="Helical" evidence="7">
    <location>
        <begin position="44"/>
        <end position="64"/>
    </location>
</feature>
<feature type="transmembrane region" description="Helical" evidence="7">
    <location>
        <begin position="279"/>
        <end position="298"/>
    </location>
</feature>
<feature type="transmembrane region" description="Helical" evidence="7">
    <location>
        <begin position="310"/>
        <end position="334"/>
    </location>
</feature>
<dbReference type="OrthoDB" id="3819798at2"/>
<dbReference type="EMBL" id="VFMN01000001">
    <property type="protein sequence ID" value="TQJ09674.1"/>
    <property type="molecule type" value="Genomic_DNA"/>
</dbReference>
<keyword evidence="2" id="KW-1003">Cell membrane</keyword>
<evidence type="ECO:0000313" key="8">
    <source>
        <dbReference type="EMBL" id="TQJ09674.1"/>
    </source>
</evidence>
<feature type="transmembrane region" description="Helical" evidence="7">
    <location>
        <begin position="219"/>
        <end position="244"/>
    </location>
</feature>
<dbReference type="AlphaFoldDB" id="A0A542E362"/>
<reference evidence="8 9" key="1">
    <citation type="submission" date="2019-06" db="EMBL/GenBank/DDBJ databases">
        <title>Sequencing the genomes of 1000 actinobacteria strains.</title>
        <authorList>
            <person name="Klenk H.-P."/>
        </authorList>
    </citation>
    <scope>NUCLEOTIDE SEQUENCE [LARGE SCALE GENOMIC DNA]</scope>
    <source>
        <strain evidence="8 9">DSM 18607</strain>
    </source>
</reference>
<comment type="caution">
    <text evidence="8">The sequence shown here is derived from an EMBL/GenBank/DDBJ whole genome shotgun (WGS) entry which is preliminary data.</text>
</comment>
<feature type="transmembrane region" description="Helical" evidence="7">
    <location>
        <begin position="250"/>
        <end position="272"/>
    </location>
</feature>
<evidence type="ECO:0000256" key="7">
    <source>
        <dbReference type="SAM" id="Phobius"/>
    </source>
</evidence>
<evidence type="ECO:0000313" key="9">
    <source>
        <dbReference type="Proteomes" id="UP000317893"/>
    </source>
</evidence>
<dbReference type="SUPFAM" id="SSF103473">
    <property type="entry name" value="MFS general substrate transporter"/>
    <property type="match status" value="1"/>
</dbReference>
<evidence type="ECO:0000256" key="4">
    <source>
        <dbReference type="ARBA" id="ARBA00022989"/>
    </source>
</evidence>
<keyword evidence="3 7" id="KW-0812">Transmembrane</keyword>
<keyword evidence="5 7" id="KW-0472">Membrane</keyword>
<organism evidence="8 9">
    <name type="scientific">Lapillicoccus jejuensis</name>
    <dbReference type="NCBI Taxonomy" id="402171"/>
    <lineage>
        <taxon>Bacteria</taxon>
        <taxon>Bacillati</taxon>
        <taxon>Actinomycetota</taxon>
        <taxon>Actinomycetes</taxon>
        <taxon>Micrococcales</taxon>
        <taxon>Intrasporangiaceae</taxon>
        <taxon>Lapillicoccus</taxon>
    </lineage>
</organism>
<name>A0A542E362_9MICO</name>
<gene>
    <name evidence="8" type="ORF">FB458_2787</name>
</gene>
<dbReference type="Pfam" id="PF07690">
    <property type="entry name" value="MFS_1"/>
    <property type="match status" value="1"/>
</dbReference>
<dbReference type="RefSeq" id="WP_141849005.1">
    <property type="nucleotide sequence ID" value="NZ_BAAAPR010000009.1"/>
</dbReference>
<feature type="region of interest" description="Disordered" evidence="6">
    <location>
        <begin position="396"/>
        <end position="417"/>
    </location>
</feature>
<keyword evidence="4 7" id="KW-1133">Transmembrane helix</keyword>